<evidence type="ECO:0000256" key="2">
    <source>
        <dbReference type="ARBA" id="ARBA00006333"/>
    </source>
</evidence>
<proteinExistence type="inferred from homology"/>
<dbReference type="AlphaFoldDB" id="A0A7C8Q374"/>
<gene>
    <name evidence="5" type="ORF">TWF788_006046</name>
</gene>
<comment type="caution">
    <text evidence="5">The sequence shown here is derived from an EMBL/GenBank/DDBJ whole genome shotgun (WGS) entry which is preliminary data.</text>
</comment>
<dbReference type="EC" id="4.2.3.-" evidence="4"/>
<dbReference type="EMBL" id="JAABOE010000003">
    <property type="protein sequence ID" value="KAF3191447.1"/>
    <property type="molecule type" value="Genomic_DNA"/>
</dbReference>
<dbReference type="Pfam" id="PF19086">
    <property type="entry name" value="Terpene_syn_C_2"/>
    <property type="match status" value="1"/>
</dbReference>
<dbReference type="GO" id="GO:0008299">
    <property type="term" value="P:isoprenoid biosynthetic process"/>
    <property type="evidence" value="ECO:0007669"/>
    <property type="project" value="UniProtKB-ARBA"/>
</dbReference>
<dbReference type="PANTHER" id="PTHR35201:SF4">
    <property type="entry name" value="BETA-PINACENE SYNTHASE-RELATED"/>
    <property type="match status" value="1"/>
</dbReference>
<dbReference type="InterPro" id="IPR008949">
    <property type="entry name" value="Isoprenoid_synthase_dom_sf"/>
</dbReference>
<evidence type="ECO:0000256" key="3">
    <source>
        <dbReference type="ARBA" id="ARBA00022842"/>
    </source>
</evidence>
<dbReference type="SUPFAM" id="SSF48576">
    <property type="entry name" value="Terpenoid synthases"/>
    <property type="match status" value="1"/>
</dbReference>
<sequence>MTVKDLDLAKEARLYEKFLKAPRPQYPFPDLVNPLSEALFLEYYQWIDEDCHFESQSARDRHKRYRLCDITSRAFPWMTLEQLRPVARFTILLAIIDEYMDTTSQEEIEAAKQIVSALFTGLEDKEPPASFYRQMYMIRQDAIACGMPTHMYEEFISSILDLINGYGEEKEYNAKSTPPSMAVYHDIRRRTSGGICYARYLCMQKNYCDLPDSVLHHPTILRMHNLLGTLIGYHSDFISLPKELARGGDVMNLVKVVQNESQLSLEEARARALEIHNESLDELIRLQNTLPDFGEWQKIAQEYADDMGVLLQGVYSWHIQSGSRYVAEADAEPEHLTGGRVDQVDVGSDQC</sequence>
<name>A0A7C8Q374_ORBOL</name>
<comment type="cofactor">
    <cofactor evidence="1 4">
        <name>Mg(2+)</name>
        <dbReference type="ChEBI" id="CHEBI:18420"/>
    </cofactor>
</comment>
<evidence type="ECO:0000313" key="5">
    <source>
        <dbReference type="EMBL" id="KAF3191447.1"/>
    </source>
</evidence>
<dbReference type="Proteomes" id="UP000479691">
    <property type="component" value="Unassembled WGS sequence"/>
</dbReference>
<keyword evidence="4" id="KW-0456">Lyase</keyword>
<reference evidence="5 6" key="1">
    <citation type="submission" date="2019-06" db="EMBL/GenBank/DDBJ databases">
        <authorList>
            <person name="Palmer J.M."/>
        </authorList>
    </citation>
    <scope>NUCLEOTIDE SEQUENCE [LARGE SCALE GENOMIC DNA]</scope>
    <source>
        <strain evidence="5 6">TWF788</strain>
    </source>
</reference>
<organism evidence="5 6">
    <name type="scientific">Orbilia oligospora</name>
    <name type="common">Nematode-trapping fungus</name>
    <name type="synonym">Arthrobotrys oligospora</name>
    <dbReference type="NCBI Taxonomy" id="2813651"/>
    <lineage>
        <taxon>Eukaryota</taxon>
        <taxon>Fungi</taxon>
        <taxon>Dikarya</taxon>
        <taxon>Ascomycota</taxon>
        <taxon>Pezizomycotina</taxon>
        <taxon>Orbiliomycetes</taxon>
        <taxon>Orbiliales</taxon>
        <taxon>Orbiliaceae</taxon>
        <taxon>Orbilia</taxon>
    </lineage>
</organism>
<accession>A0A7C8Q374</accession>
<evidence type="ECO:0000256" key="4">
    <source>
        <dbReference type="RuleBase" id="RU366034"/>
    </source>
</evidence>
<dbReference type="PANTHER" id="PTHR35201">
    <property type="entry name" value="TERPENE SYNTHASE"/>
    <property type="match status" value="1"/>
</dbReference>
<dbReference type="InterPro" id="IPR034686">
    <property type="entry name" value="Terpene_cyclase-like_2"/>
</dbReference>
<keyword evidence="4" id="KW-0479">Metal-binding</keyword>
<evidence type="ECO:0000256" key="1">
    <source>
        <dbReference type="ARBA" id="ARBA00001946"/>
    </source>
</evidence>
<dbReference type="GO" id="GO:0010333">
    <property type="term" value="F:terpene synthase activity"/>
    <property type="evidence" value="ECO:0007669"/>
    <property type="project" value="InterPro"/>
</dbReference>
<dbReference type="GO" id="GO:0046872">
    <property type="term" value="F:metal ion binding"/>
    <property type="evidence" value="ECO:0007669"/>
    <property type="project" value="UniProtKB-KW"/>
</dbReference>
<comment type="similarity">
    <text evidence="2 4">Belongs to the terpene synthase family.</text>
</comment>
<keyword evidence="3 4" id="KW-0460">Magnesium</keyword>
<protein>
    <recommendedName>
        <fullName evidence="4">Terpene synthase</fullName>
        <ecNumber evidence="4">4.2.3.-</ecNumber>
    </recommendedName>
</protein>
<evidence type="ECO:0000313" key="6">
    <source>
        <dbReference type="Proteomes" id="UP000479691"/>
    </source>
</evidence>
<dbReference type="Gene3D" id="1.10.600.10">
    <property type="entry name" value="Farnesyl Diphosphate Synthase"/>
    <property type="match status" value="1"/>
</dbReference>